<gene>
    <name evidence="1" type="ORF">EDC29_10725</name>
</gene>
<dbReference type="EMBL" id="SMDC01000007">
    <property type="protein sequence ID" value="TCW35086.1"/>
    <property type="molecule type" value="Genomic_DNA"/>
</dbReference>
<protein>
    <submittedName>
        <fullName evidence="1">Uncharacterized protein</fullName>
    </submittedName>
</protein>
<comment type="caution">
    <text evidence="1">The sequence shown here is derived from an EMBL/GenBank/DDBJ whole genome shotgun (WGS) entry which is preliminary data.</text>
</comment>
<proteinExistence type="predicted"/>
<dbReference type="AlphaFoldDB" id="A0A4R4A984"/>
<sequence>MSDPETEQGVIVALLGRLRTQRLPRALDIKAKVERGEALDTFDLSFLEEVFADARSLQPRWRDHPELGGIIASMIHLYHEITTRALANEQGRETGT</sequence>
<dbReference type="RefSeq" id="WP_132229829.1">
    <property type="nucleotide sequence ID" value="NZ_NRRH01000037.1"/>
</dbReference>
<name>A0A4R4A984_MARGR</name>
<organism evidence="1 2">
    <name type="scientific">Marichromatium gracile</name>
    <name type="common">Chromatium gracile</name>
    <dbReference type="NCBI Taxonomy" id="1048"/>
    <lineage>
        <taxon>Bacteria</taxon>
        <taxon>Pseudomonadati</taxon>
        <taxon>Pseudomonadota</taxon>
        <taxon>Gammaproteobacteria</taxon>
        <taxon>Chromatiales</taxon>
        <taxon>Chromatiaceae</taxon>
        <taxon>Marichromatium</taxon>
    </lineage>
</organism>
<evidence type="ECO:0000313" key="2">
    <source>
        <dbReference type="Proteomes" id="UP000295247"/>
    </source>
</evidence>
<dbReference type="Proteomes" id="UP000295247">
    <property type="component" value="Unassembled WGS sequence"/>
</dbReference>
<accession>A0A4R4A984</accession>
<reference evidence="1 2" key="1">
    <citation type="submission" date="2019-03" db="EMBL/GenBank/DDBJ databases">
        <title>Genomic Encyclopedia of Type Strains, Phase IV (KMG-IV): sequencing the most valuable type-strain genomes for metagenomic binning, comparative biology and taxonomic classification.</title>
        <authorList>
            <person name="Goeker M."/>
        </authorList>
    </citation>
    <scope>NUCLEOTIDE SEQUENCE [LARGE SCALE GENOMIC DNA]</scope>
    <source>
        <strain evidence="1 2">DSM 203</strain>
    </source>
</reference>
<evidence type="ECO:0000313" key="1">
    <source>
        <dbReference type="EMBL" id="TCW35086.1"/>
    </source>
</evidence>